<dbReference type="GO" id="GO:0005216">
    <property type="term" value="F:monoatomic ion channel activity"/>
    <property type="evidence" value="ECO:0007669"/>
    <property type="project" value="InterPro"/>
</dbReference>
<evidence type="ECO:0000259" key="12">
    <source>
        <dbReference type="Pfam" id="PF00520"/>
    </source>
</evidence>
<feature type="transmembrane region" description="Helical" evidence="11">
    <location>
        <begin position="403"/>
        <end position="426"/>
    </location>
</feature>
<keyword evidence="3 11" id="KW-0812">Transmembrane</keyword>
<dbReference type="PANTHER" id="PTHR47143">
    <property type="entry name" value="TRANSIENT RECEPTOR POTENTIAL CATION CHANNEL PROTEIN PAINLESS"/>
    <property type="match status" value="1"/>
</dbReference>
<keyword evidence="5 11" id="KW-1133">Transmembrane helix</keyword>
<feature type="transmembrane region" description="Helical" evidence="11">
    <location>
        <begin position="297"/>
        <end position="317"/>
    </location>
</feature>
<feature type="region of interest" description="Disordered" evidence="10">
    <location>
        <begin position="552"/>
        <end position="573"/>
    </location>
</feature>
<organism evidence="13">
    <name type="scientific">Arion vulgaris</name>
    <dbReference type="NCBI Taxonomy" id="1028688"/>
    <lineage>
        <taxon>Eukaryota</taxon>
        <taxon>Metazoa</taxon>
        <taxon>Spiralia</taxon>
        <taxon>Lophotrochozoa</taxon>
        <taxon>Mollusca</taxon>
        <taxon>Gastropoda</taxon>
        <taxon>Heterobranchia</taxon>
        <taxon>Euthyneura</taxon>
        <taxon>Panpulmonata</taxon>
        <taxon>Eupulmonata</taxon>
        <taxon>Stylommatophora</taxon>
        <taxon>Helicina</taxon>
        <taxon>Arionoidea</taxon>
        <taxon>Arionidae</taxon>
        <taxon>Arion</taxon>
    </lineage>
</organism>
<keyword evidence="9" id="KW-0407">Ion channel</keyword>
<evidence type="ECO:0000313" key="13">
    <source>
        <dbReference type="EMBL" id="CEK69330.1"/>
    </source>
</evidence>
<keyword evidence="6" id="KW-0040">ANK repeat</keyword>
<evidence type="ECO:0000256" key="6">
    <source>
        <dbReference type="ARBA" id="ARBA00023043"/>
    </source>
</evidence>
<evidence type="ECO:0000256" key="10">
    <source>
        <dbReference type="SAM" id="MobiDB-lite"/>
    </source>
</evidence>
<evidence type="ECO:0000256" key="5">
    <source>
        <dbReference type="ARBA" id="ARBA00022989"/>
    </source>
</evidence>
<evidence type="ECO:0000256" key="7">
    <source>
        <dbReference type="ARBA" id="ARBA00023065"/>
    </source>
</evidence>
<comment type="subcellular location">
    <subcellularLocation>
        <location evidence="1">Membrane</location>
        <topology evidence="1">Multi-pass membrane protein</topology>
    </subcellularLocation>
</comment>
<dbReference type="PANTHER" id="PTHR47143:SF3">
    <property type="entry name" value="PWWP DOMAIN-CONTAINING PROTEIN"/>
    <property type="match status" value="1"/>
</dbReference>
<dbReference type="InterPro" id="IPR005821">
    <property type="entry name" value="Ion_trans_dom"/>
</dbReference>
<keyword evidence="2" id="KW-0813">Transport</keyword>
<proteinExistence type="predicted"/>
<feature type="domain" description="Ion transport" evidence="12">
    <location>
        <begin position="185"/>
        <end position="436"/>
    </location>
</feature>
<dbReference type="InterPro" id="IPR052076">
    <property type="entry name" value="TRP_cation_channel"/>
</dbReference>
<feature type="transmembrane region" description="Helical" evidence="11">
    <location>
        <begin position="179"/>
        <end position="200"/>
    </location>
</feature>
<evidence type="ECO:0000256" key="1">
    <source>
        <dbReference type="ARBA" id="ARBA00004141"/>
    </source>
</evidence>
<dbReference type="Pfam" id="PF00520">
    <property type="entry name" value="Ion_trans"/>
    <property type="match status" value="1"/>
</dbReference>
<name>A0A0B6ZNM8_9EUPU</name>
<feature type="transmembrane region" description="Helical" evidence="11">
    <location>
        <begin position="261"/>
        <end position="285"/>
    </location>
</feature>
<sequence length="573" mass="66494">TLRDEDGCNCLDRAIDANQTAVAMLLVNSSEWEDVLRNVITDHVTGYNVTPMRKLIRTMPEVAQRVFDKCMSIKNENSKKNNYEINFNYEFLDDTYASWIQEDIDNKNNDPVIVSGESYISNADTKLTPPILEPYTRDSEILKMNHPLYIMILSERGNLLAHPLVTSLLQHKWDTFGRFFYYLSFFIYIIFLIFLTAYMITTDPPHSYGTDAVLIENNQCGNLTKQYVQPLSASIGTYVIIALAGFNLLKELFQIYQAKLSYFGWMNIIEWIVYVTSLLLVISFNECQRITGYRFEWQWNLGAISVFLVWFGLVLFIQKVPRFGIFVVMFTDICRTFGQFFVVFFLFIVAYAMAFYTALQNRMAFQSIPRSLIKTYVMMIGEFEFDDIFNKPESGIYYAEASYILFIIFVTSMSILVMNLLVGLAVDDIKAVQEKAALTRLAMKVEVVLDVERIIPHFIRQKAFTKEKIIFPNEVYRNPIQRLLMDSYLSPKELQKALHPKLSNMEELKAGQAKLNKGVKKFKKSLKKIKDHNQKLESMLKAIVSAQKIEWHDEDSYDESDDTDGEDDMDEMM</sequence>
<reference evidence="13" key="1">
    <citation type="submission" date="2014-12" db="EMBL/GenBank/DDBJ databases">
        <title>Insight into the proteome of Arion vulgaris.</title>
        <authorList>
            <person name="Aradska J."/>
            <person name="Bulat T."/>
            <person name="Smidak R."/>
            <person name="Sarate P."/>
            <person name="Gangsoo J."/>
            <person name="Sialana F."/>
            <person name="Bilban M."/>
            <person name="Lubec G."/>
        </authorList>
    </citation>
    <scope>NUCLEOTIDE SEQUENCE</scope>
    <source>
        <tissue evidence="13">Skin</tissue>
    </source>
</reference>
<evidence type="ECO:0000256" key="8">
    <source>
        <dbReference type="ARBA" id="ARBA00023136"/>
    </source>
</evidence>
<feature type="transmembrane region" description="Helical" evidence="11">
    <location>
        <begin position="231"/>
        <end position="249"/>
    </location>
</feature>
<evidence type="ECO:0000256" key="4">
    <source>
        <dbReference type="ARBA" id="ARBA00022737"/>
    </source>
</evidence>
<feature type="non-terminal residue" evidence="13">
    <location>
        <position position="1"/>
    </location>
</feature>
<dbReference type="Gene3D" id="1.10.287.70">
    <property type="match status" value="1"/>
</dbReference>
<keyword evidence="4" id="KW-0677">Repeat</keyword>
<accession>A0A0B6ZNM8</accession>
<keyword evidence="8 11" id="KW-0472">Membrane</keyword>
<evidence type="ECO:0000256" key="9">
    <source>
        <dbReference type="ARBA" id="ARBA00023303"/>
    </source>
</evidence>
<evidence type="ECO:0000256" key="3">
    <source>
        <dbReference type="ARBA" id="ARBA00022692"/>
    </source>
</evidence>
<dbReference type="EMBL" id="HACG01022465">
    <property type="protein sequence ID" value="CEK69330.1"/>
    <property type="molecule type" value="Transcribed_RNA"/>
</dbReference>
<dbReference type="GO" id="GO:1902495">
    <property type="term" value="C:transmembrane transporter complex"/>
    <property type="evidence" value="ECO:0007669"/>
    <property type="project" value="TreeGrafter"/>
</dbReference>
<protein>
    <recommendedName>
        <fullName evidence="12">Ion transport domain-containing protein</fullName>
    </recommendedName>
</protein>
<keyword evidence="7" id="KW-0406">Ion transport</keyword>
<gene>
    <name evidence="13" type="primary">ORF69858</name>
</gene>
<evidence type="ECO:0000256" key="11">
    <source>
        <dbReference type="SAM" id="Phobius"/>
    </source>
</evidence>
<feature type="transmembrane region" description="Helical" evidence="11">
    <location>
        <begin position="337"/>
        <end position="359"/>
    </location>
</feature>
<dbReference type="AlphaFoldDB" id="A0A0B6ZNM8"/>
<evidence type="ECO:0000256" key="2">
    <source>
        <dbReference type="ARBA" id="ARBA00022448"/>
    </source>
</evidence>